<gene>
    <name evidence="1" type="ORF">Gaeavirus15_5</name>
</gene>
<protein>
    <submittedName>
        <fullName evidence="1">Uncharacterized protein</fullName>
    </submittedName>
</protein>
<name>A0A3G4ZZ33_9VIRU</name>
<reference evidence="1" key="1">
    <citation type="submission" date="2018-10" db="EMBL/GenBank/DDBJ databases">
        <title>Hidden diversity of soil giant viruses.</title>
        <authorList>
            <person name="Schulz F."/>
            <person name="Alteio L."/>
            <person name="Goudeau D."/>
            <person name="Ryan E.M."/>
            <person name="Malmstrom R.R."/>
            <person name="Blanchard J."/>
            <person name="Woyke T."/>
        </authorList>
    </citation>
    <scope>NUCLEOTIDE SEQUENCE</scope>
    <source>
        <strain evidence="1">GAV1</strain>
    </source>
</reference>
<accession>A0A3G4ZZ33</accession>
<proteinExistence type="predicted"/>
<organism evidence="1">
    <name type="scientific">Gaeavirus sp</name>
    <dbReference type="NCBI Taxonomy" id="2487767"/>
    <lineage>
        <taxon>Viruses</taxon>
        <taxon>Varidnaviria</taxon>
        <taxon>Bamfordvirae</taxon>
        <taxon>Nucleocytoviricota</taxon>
        <taxon>Megaviricetes</taxon>
        <taxon>Imitervirales</taxon>
        <taxon>Mimiviridae</taxon>
        <taxon>Klosneuvirinae</taxon>
    </lineage>
</organism>
<sequence length="202" mass="24411">MTTDNNDKLIKIDSTVRDSLEYYDINQLRFSKFLNKIRYIEWINNINLTDTIIFYDKHKKKLLESSYEIMGIYVPKTHMWKWSWSIPSIPKKHTFISRKILEYAFNLDHEKEYLLRSELINSKVKINNDLQLDIHIGLSSYVGKQPFIFKFYNKFDTEPVGLHTDESTDNKLFPYNLHQDYDDDENYMIIYLYVLDHTEIEN</sequence>
<evidence type="ECO:0000313" key="1">
    <source>
        <dbReference type="EMBL" id="AYV80195.1"/>
    </source>
</evidence>
<dbReference type="EMBL" id="MK072213">
    <property type="protein sequence ID" value="AYV80195.1"/>
    <property type="molecule type" value="Genomic_DNA"/>
</dbReference>
<dbReference type="InterPro" id="IPR049249">
    <property type="entry name" value="DUF6882"/>
</dbReference>
<dbReference type="Pfam" id="PF21813">
    <property type="entry name" value="DUF6882"/>
    <property type="match status" value="1"/>
</dbReference>